<protein>
    <recommendedName>
        <fullName evidence="6">Transcription antitermination protein NusB</fullName>
    </recommendedName>
    <alternativeName>
        <fullName evidence="6">Antitermination factor NusB</fullName>
    </alternativeName>
</protein>
<evidence type="ECO:0000256" key="1">
    <source>
        <dbReference type="ARBA" id="ARBA00005952"/>
    </source>
</evidence>
<dbReference type="InterPro" id="IPR035926">
    <property type="entry name" value="NusB-like_sf"/>
</dbReference>
<dbReference type="InterPro" id="IPR006027">
    <property type="entry name" value="NusB_RsmB_TIM44"/>
</dbReference>
<dbReference type="NCBIfam" id="TIGR01951">
    <property type="entry name" value="nusB"/>
    <property type="match status" value="1"/>
</dbReference>
<dbReference type="STRING" id="1423750.FC89_GL000188"/>
<evidence type="ECO:0000256" key="6">
    <source>
        <dbReference type="HAMAP-Rule" id="MF_00073"/>
    </source>
</evidence>
<evidence type="ECO:0000256" key="4">
    <source>
        <dbReference type="ARBA" id="ARBA00023015"/>
    </source>
</evidence>
<feature type="domain" description="NusB/RsmB/TIM44" evidence="7">
    <location>
        <begin position="2"/>
        <end position="127"/>
    </location>
</feature>
<gene>
    <name evidence="6" type="primary">nusB</name>
    <name evidence="8" type="ORF">FC89_GL000188</name>
</gene>
<dbReference type="Proteomes" id="UP000051451">
    <property type="component" value="Unassembled WGS sequence"/>
</dbReference>
<dbReference type="GO" id="GO:0005829">
    <property type="term" value="C:cytosol"/>
    <property type="evidence" value="ECO:0007669"/>
    <property type="project" value="TreeGrafter"/>
</dbReference>
<comment type="caution">
    <text evidence="8">The sequence shown here is derived from an EMBL/GenBank/DDBJ whole genome shotgun (WGS) entry which is preliminary data.</text>
</comment>
<comment type="function">
    <text evidence="6">Involved in transcription antitermination. Required for transcription of ribosomal RNA (rRNA) genes. Binds specifically to the boxA antiterminator sequence of the ribosomal RNA (rrn) operons.</text>
</comment>
<reference evidence="8 9" key="1">
    <citation type="journal article" date="2015" name="Genome Announc.">
        <title>Expanding the biotechnology potential of lactobacilli through comparative genomics of 213 strains and associated genera.</title>
        <authorList>
            <person name="Sun Z."/>
            <person name="Harris H.M."/>
            <person name="McCann A."/>
            <person name="Guo C."/>
            <person name="Argimon S."/>
            <person name="Zhang W."/>
            <person name="Yang X."/>
            <person name="Jeffery I.B."/>
            <person name="Cooney J.C."/>
            <person name="Kagawa T.F."/>
            <person name="Liu W."/>
            <person name="Song Y."/>
            <person name="Salvetti E."/>
            <person name="Wrobel A."/>
            <person name="Rasinkangas P."/>
            <person name="Parkhill J."/>
            <person name="Rea M.C."/>
            <person name="O'Sullivan O."/>
            <person name="Ritari J."/>
            <person name="Douillard F.P."/>
            <person name="Paul Ross R."/>
            <person name="Yang R."/>
            <person name="Briner A.E."/>
            <person name="Felis G.E."/>
            <person name="de Vos W.M."/>
            <person name="Barrangou R."/>
            <person name="Klaenhammer T.R."/>
            <person name="Caufield P.W."/>
            <person name="Cui Y."/>
            <person name="Zhang H."/>
            <person name="O'Toole P.W."/>
        </authorList>
    </citation>
    <scope>NUCLEOTIDE SEQUENCE [LARGE SCALE GENOMIC DNA]</scope>
    <source>
        <strain evidence="8 9">DSM 18630</strain>
    </source>
</reference>
<name>A0A0R1VPR2_9LACO</name>
<keyword evidence="5 6" id="KW-0804">Transcription</keyword>
<dbReference type="EMBL" id="AZGB01000005">
    <property type="protein sequence ID" value="KRM07745.1"/>
    <property type="molecule type" value="Genomic_DNA"/>
</dbReference>
<dbReference type="GO" id="GO:0031564">
    <property type="term" value="P:transcription antitermination"/>
    <property type="evidence" value="ECO:0007669"/>
    <property type="project" value="UniProtKB-KW"/>
</dbReference>
<keyword evidence="9" id="KW-1185">Reference proteome</keyword>
<evidence type="ECO:0000259" key="7">
    <source>
        <dbReference type="Pfam" id="PF01029"/>
    </source>
</evidence>
<dbReference type="GO" id="GO:0006353">
    <property type="term" value="P:DNA-templated transcription termination"/>
    <property type="evidence" value="ECO:0007669"/>
    <property type="project" value="UniProtKB-UniRule"/>
</dbReference>
<dbReference type="Gene3D" id="1.10.940.10">
    <property type="entry name" value="NusB-like"/>
    <property type="match status" value="1"/>
</dbReference>
<evidence type="ECO:0000256" key="3">
    <source>
        <dbReference type="ARBA" id="ARBA00022884"/>
    </source>
</evidence>
<dbReference type="NCBIfam" id="NF001223">
    <property type="entry name" value="PRK00202.1-1"/>
    <property type="match status" value="1"/>
</dbReference>
<comment type="similarity">
    <text evidence="1 6">Belongs to the NusB family.</text>
</comment>
<dbReference type="AlphaFoldDB" id="A0A0R1VPR2"/>
<evidence type="ECO:0000256" key="5">
    <source>
        <dbReference type="ARBA" id="ARBA00023163"/>
    </source>
</evidence>
<proteinExistence type="inferred from homology"/>
<accession>A0A0R1VPR2</accession>
<keyword evidence="3 6" id="KW-0694">RNA-binding</keyword>
<dbReference type="PATRIC" id="fig|1423750.3.peg.190"/>
<keyword evidence="4 6" id="KW-0805">Transcription regulation</keyword>
<evidence type="ECO:0000256" key="2">
    <source>
        <dbReference type="ARBA" id="ARBA00022814"/>
    </source>
</evidence>
<sequence>MREIAFQILFAMESNETTDLTALYQQLRLQNTELTPEIPDYLKLLVTGVQSHLTELNELLIKYLKTGWSLKRLNKADLVIMQLAAFEIEFVAETPNRVAIDEALELAKEFSDETSRRFINGVLSNLVQEKE</sequence>
<dbReference type="SUPFAM" id="SSF48013">
    <property type="entry name" value="NusB-like"/>
    <property type="match status" value="1"/>
</dbReference>
<dbReference type="InterPro" id="IPR011605">
    <property type="entry name" value="NusB_fam"/>
</dbReference>
<keyword evidence="2 6" id="KW-0889">Transcription antitermination</keyword>
<dbReference type="GO" id="GO:0003723">
    <property type="term" value="F:RNA binding"/>
    <property type="evidence" value="ECO:0007669"/>
    <property type="project" value="UniProtKB-UniRule"/>
</dbReference>
<organism evidence="8 9">
    <name type="scientific">Liquorilactobacillus ghanensis DSM 18630</name>
    <dbReference type="NCBI Taxonomy" id="1423750"/>
    <lineage>
        <taxon>Bacteria</taxon>
        <taxon>Bacillati</taxon>
        <taxon>Bacillota</taxon>
        <taxon>Bacilli</taxon>
        <taxon>Lactobacillales</taxon>
        <taxon>Lactobacillaceae</taxon>
        <taxon>Liquorilactobacillus</taxon>
    </lineage>
</organism>
<dbReference type="Pfam" id="PF01029">
    <property type="entry name" value="NusB"/>
    <property type="match status" value="1"/>
</dbReference>
<evidence type="ECO:0000313" key="8">
    <source>
        <dbReference type="EMBL" id="KRM07745.1"/>
    </source>
</evidence>
<dbReference type="PANTHER" id="PTHR11078">
    <property type="entry name" value="N UTILIZATION SUBSTANCE PROTEIN B-RELATED"/>
    <property type="match status" value="1"/>
</dbReference>
<dbReference type="PANTHER" id="PTHR11078:SF3">
    <property type="entry name" value="ANTITERMINATION NUSB DOMAIN-CONTAINING PROTEIN"/>
    <property type="match status" value="1"/>
</dbReference>
<dbReference type="HAMAP" id="MF_00073">
    <property type="entry name" value="NusB"/>
    <property type="match status" value="1"/>
</dbReference>
<evidence type="ECO:0000313" key="9">
    <source>
        <dbReference type="Proteomes" id="UP000051451"/>
    </source>
</evidence>